<dbReference type="GO" id="GO:0005829">
    <property type="term" value="C:cytosol"/>
    <property type="evidence" value="ECO:0007669"/>
    <property type="project" value="UniProtKB-ARBA"/>
</dbReference>
<dbReference type="NCBIfam" id="NF047389">
    <property type="entry name" value="ATPase_Sll1717"/>
    <property type="match status" value="1"/>
</dbReference>
<name>A0A845MKT3_9PROT</name>
<feature type="domain" description="CSD" evidence="1">
    <location>
        <begin position="13"/>
        <end position="76"/>
    </location>
</feature>
<evidence type="ECO:0000313" key="3">
    <source>
        <dbReference type="Proteomes" id="UP000445696"/>
    </source>
</evidence>
<dbReference type="Pfam" id="PF00313">
    <property type="entry name" value="CSD"/>
    <property type="match status" value="1"/>
</dbReference>
<protein>
    <recommendedName>
        <fullName evidence="1">CSD domain-containing protein</fullName>
    </recommendedName>
</protein>
<sequence>MYNENLKLIGGGIMQGQICFYNDERGFGFIKTNHEQDCYFHIESVENNEEKIAVGSLVEFDERIFSGRKRATRVKILPSTSKQRSSTDGSKKFFKTADYAGEFLVLSSNEIDQTLIEISNWKLEAKLEDTIRYFLPMPEVGEILRGRRSYVIGRKGTGKSAIVSHLYDISDKEIYTEKLSFKNFPFNDLYDLNDSHFTKPNQYITLWKYIIYSSIVQMMGTSKGIDKKIRKKIHKVYPERDVSDLKGLLRKWTSGDFSISVLGHGFSFANWFSKKVESSWMERVDRLEGFVAENCDEATYLVLFDELDEDYKEMMTQFINGGYIHLLTSLFKAVQDIRSVMGKYSKNIYPVIFLRDDIYDLITDADKTKWLDLTTRLDWTIPEIQKLLKYRIEKAANTQGLGFNPVWHSIFDVKSVPYANRKKSLHSFDYITRSTQGRPRDFIHYLQVCAESQLENGGGKISAKTILSADKAYSNYLKSELIDEIHGVIPDINTILRIFTQIRKWILTIDEFRRIYRDYVDRQIIETKDPDFVLQTLFYFSVIGNVSRQRNYHIFRHEHSEAVLNFHENIVIHRGLMKSLQII</sequence>
<dbReference type="InterPro" id="IPR011129">
    <property type="entry name" value="CSD"/>
</dbReference>
<organism evidence="2 3">
    <name type="scientific">Sneathiella chungangensis</name>
    <dbReference type="NCBI Taxonomy" id="1418234"/>
    <lineage>
        <taxon>Bacteria</taxon>
        <taxon>Pseudomonadati</taxon>
        <taxon>Pseudomonadota</taxon>
        <taxon>Alphaproteobacteria</taxon>
        <taxon>Sneathiellales</taxon>
        <taxon>Sneathiellaceae</taxon>
        <taxon>Sneathiella</taxon>
    </lineage>
</organism>
<dbReference type="AlphaFoldDB" id="A0A845MKT3"/>
<dbReference type="Gene3D" id="2.40.50.140">
    <property type="entry name" value="Nucleic acid-binding proteins"/>
    <property type="match status" value="1"/>
</dbReference>
<reference evidence="2 3" key="1">
    <citation type="journal article" date="2014" name="Int. J. Syst. Evol. Microbiol.">
        <title>Sneathiella chungangensis sp. nov., isolated from a marine sand, and emended description of the genus Sneathiella.</title>
        <authorList>
            <person name="Siamphan C."/>
            <person name="Kim H."/>
            <person name="Lee J.S."/>
            <person name="Kim W."/>
        </authorList>
    </citation>
    <scope>NUCLEOTIDE SEQUENCE [LARGE SCALE GENOMIC DNA]</scope>
    <source>
        <strain evidence="2 3">KCTC 32476</strain>
    </source>
</reference>
<accession>A0A845MKT3</accession>
<gene>
    <name evidence="2" type="ORF">GQF03_18505</name>
</gene>
<dbReference type="Proteomes" id="UP000445696">
    <property type="component" value="Unassembled WGS sequence"/>
</dbReference>
<dbReference type="InterPro" id="IPR012340">
    <property type="entry name" value="NA-bd_OB-fold"/>
</dbReference>
<dbReference type="OrthoDB" id="9179688at2"/>
<keyword evidence="3" id="KW-1185">Reference proteome</keyword>
<evidence type="ECO:0000259" key="1">
    <source>
        <dbReference type="PROSITE" id="PS51857"/>
    </source>
</evidence>
<dbReference type="InterPro" id="IPR002059">
    <property type="entry name" value="CSP_DNA-bd"/>
</dbReference>
<dbReference type="InterPro" id="IPR059206">
    <property type="entry name" value="Sll1717-like"/>
</dbReference>
<proteinExistence type="predicted"/>
<comment type="caution">
    <text evidence="2">The sequence shown here is derived from an EMBL/GenBank/DDBJ whole genome shotgun (WGS) entry which is preliminary data.</text>
</comment>
<evidence type="ECO:0000313" key="2">
    <source>
        <dbReference type="EMBL" id="MZR24331.1"/>
    </source>
</evidence>
<dbReference type="SUPFAM" id="SSF50249">
    <property type="entry name" value="Nucleic acid-binding proteins"/>
    <property type="match status" value="1"/>
</dbReference>
<dbReference type="PROSITE" id="PS51857">
    <property type="entry name" value="CSD_2"/>
    <property type="match status" value="1"/>
</dbReference>
<dbReference type="SMART" id="SM00357">
    <property type="entry name" value="CSP"/>
    <property type="match status" value="1"/>
</dbReference>
<dbReference type="EMBL" id="WTVA01000015">
    <property type="protein sequence ID" value="MZR24331.1"/>
    <property type="molecule type" value="Genomic_DNA"/>
</dbReference>
<dbReference type="RefSeq" id="WP_161340774.1">
    <property type="nucleotide sequence ID" value="NZ_JBHSDG010000003.1"/>
</dbReference>
<dbReference type="GO" id="GO:0003676">
    <property type="term" value="F:nucleic acid binding"/>
    <property type="evidence" value="ECO:0007669"/>
    <property type="project" value="InterPro"/>
</dbReference>